<keyword evidence="1" id="KW-0378">Hydrolase</keyword>
<feature type="active site" evidence="1">
    <location>
        <position position="86"/>
    </location>
</feature>
<dbReference type="HAMAP" id="MF_04160">
    <property type="entry name" value="NUCL_HEAD_T4"/>
    <property type="match status" value="1"/>
</dbReference>
<feature type="active site" evidence="1">
    <location>
        <position position="47"/>
    </location>
</feature>
<sequence length="168" mass="19728">MAKKEERDIHDFLKPQRGRVKQGYFTPMNPEKYKGDVSKIIYRSSWELKFLTYCDNNEAVVEYASEPVPIKYWNPILKKESTYWVDCYMATRTPEGGLIKWLIEVKPNKYLSPPEAPTRLTEKATLNYARHAKAYVINDAKFKAAKVYAKKNNMRFGIITENFLFNKV</sequence>
<keyword evidence="1" id="KW-0540">Nuclease</keyword>
<evidence type="ECO:0000259" key="2">
    <source>
        <dbReference type="Pfam" id="PF08722"/>
    </source>
</evidence>
<name>A0A6J5NI88_9CAUD</name>
<dbReference type="Pfam" id="PF08722">
    <property type="entry name" value="Tn7_TnsA-like_N"/>
    <property type="match status" value="1"/>
</dbReference>
<comment type="similarity">
    <text evidence="1">Belongs to the Caudovirales head completion nuclease family.</text>
</comment>
<evidence type="ECO:0000313" key="3">
    <source>
        <dbReference type="EMBL" id="CAB4159510.1"/>
    </source>
</evidence>
<feature type="active site" evidence="1">
    <location>
        <position position="106"/>
    </location>
</feature>
<dbReference type="GO" id="GO:0004527">
    <property type="term" value="F:exonuclease activity"/>
    <property type="evidence" value="ECO:0007669"/>
    <property type="project" value="UniProtKB-UniRule"/>
</dbReference>
<dbReference type="InterPro" id="IPR014833">
    <property type="entry name" value="TnsA_N"/>
</dbReference>
<keyword evidence="1" id="KW-0269">Exonuclease</keyword>
<dbReference type="GO" id="GO:0004519">
    <property type="term" value="F:endonuclease activity"/>
    <property type="evidence" value="ECO:0007669"/>
    <property type="project" value="UniProtKB-UniRule"/>
</dbReference>
<comment type="function">
    <text evidence="1">During phage morphogenesis, plays an essential role in the head-tail joining step. The associated nuclease activity is essential for morphogenesis, possibly by cleaving packaged DNA to enable the joining of heads to tails. Displays both exo- and endonuclease activity.</text>
</comment>
<reference evidence="3" key="1">
    <citation type="submission" date="2020-04" db="EMBL/GenBank/DDBJ databases">
        <authorList>
            <person name="Chiriac C."/>
            <person name="Salcher M."/>
            <person name="Ghai R."/>
            <person name="Kavagutti S V."/>
        </authorList>
    </citation>
    <scope>NUCLEOTIDE SEQUENCE</scope>
</reference>
<organism evidence="3">
    <name type="scientific">uncultured Caudovirales phage</name>
    <dbReference type="NCBI Taxonomy" id="2100421"/>
    <lineage>
        <taxon>Viruses</taxon>
        <taxon>Duplodnaviria</taxon>
        <taxon>Heunggongvirae</taxon>
        <taxon>Uroviricota</taxon>
        <taxon>Caudoviricetes</taxon>
        <taxon>Peduoviridae</taxon>
        <taxon>Maltschvirus</taxon>
        <taxon>Maltschvirus maltsch</taxon>
    </lineage>
</organism>
<dbReference type="EC" id="3.1.-.-" evidence="1"/>
<evidence type="ECO:0000256" key="1">
    <source>
        <dbReference type="HAMAP-Rule" id="MF_04160"/>
    </source>
</evidence>
<proteinExistence type="inferred from homology"/>
<feature type="domain" description="TnsA endonuclease N-terminal" evidence="2">
    <location>
        <begin position="57"/>
        <end position="161"/>
    </location>
</feature>
<accession>A0A6J5NI88</accession>
<gene>
    <name evidence="3" type="ORF">UFOVP699_246</name>
</gene>
<keyword evidence="1" id="KW-0255">Endonuclease</keyword>
<protein>
    <recommendedName>
        <fullName evidence="1">Head completion nuclease</fullName>
        <ecNumber evidence="1">3.1.-.-</ecNumber>
    </recommendedName>
</protein>
<dbReference type="EMBL" id="LR796670">
    <property type="protein sequence ID" value="CAB4159510.1"/>
    <property type="molecule type" value="Genomic_DNA"/>
</dbReference>
<dbReference type="InterPro" id="IPR046390">
    <property type="entry name" value="NUCL_HEAD_T4"/>
</dbReference>